<keyword evidence="9" id="KW-0520">NAD</keyword>
<protein>
    <recommendedName>
        <fullName evidence="3 9">NADH-ubiquinone oxidoreductase chain 3</fullName>
        <ecNumber evidence="9">7.1.1.2</ecNumber>
    </recommendedName>
</protein>
<sequence>MLFMFTFIFISSLILSFLIMVAGYSLSFSGYTNLDKLSPFECGFNPNNTYRMMFSLQFFLISLIFLVFDLELVILFPFISISGLKLSLEVYLGCLSFIFLLGVGLMYEWMSKSPEWCS</sequence>
<keyword evidence="9" id="KW-0249">Electron transport</keyword>
<keyword evidence="7 9" id="KW-0472">Membrane</keyword>
<keyword evidence="9 10" id="KW-0496">Mitochondrion</keyword>
<dbReference type="GO" id="GO:0030964">
    <property type="term" value="C:NADH dehydrogenase complex"/>
    <property type="evidence" value="ECO:0007669"/>
    <property type="project" value="TreeGrafter"/>
</dbReference>
<gene>
    <name evidence="10" type="primary">nad3</name>
</gene>
<dbReference type="PANTHER" id="PTHR11058">
    <property type="entry name" value="NADH-UBIQUINONE OXIDOREDUCTASE CHAIN 3"/>
    <property type="match status" value="1"/>
</dbReference>
<reference evidence="10" key="1">
    <citation type="journal article" date="2012" name="Mar. Biotechnol.">
        <title>Genomic Resources for Sea Lice: Analysis of ESTs and Mitochondrial Genomes.</title>
        <authorList>
            <person name="Yasuike M."/>
            <person name="Leong J."/>
            <person name="Jantzen S.G."/>
            <person name="von Schalburg K.R."/>
            <person name="Nilsen F."/>
            <person name="Jones S.R."/>
            <person name="Koop B.F."/>
        </authorList>
    </citation>
    <scope>NUCLEOTIDE SEQUENCE</scope>
</reference>
<keyword evidence="9" id="KW-0830">Ubiquinone</keyword>
<comment type="subcellular location">
    <subcellularLocation>
        <location evidence="1">Membrane</location>
    </subcellularLocation>
    <subcellularLocation>
        <location evidence="9">Mitochondrion membrane</location>
        <topology evidence="9">Multi-pass membrane protein</topology>
    </subcellularLocation>
</comment>
<evidence type="ECO:0000256" key="1">
    <source>
        <dbReference type="ARBA" id="ARBA00004370"/>
    </source>
</evidence>
<dbReference type="Gene3D" id="1.20.58.1610">
    <property type="entry name" value="NADH:ubiquinone/plastoquinone oxidoreductase, chain 3"/>
    <property type="match status" value="1"/>
</dbReference>
<dbReference type="EMBL" id="HQ157566">
    <property type="protein sequence ID" value="ADM67901.1"/>
    <property type="molecule type" value="Genomic_DNA"/>
</dbReference>
<evidence type="ECO:0000256" key="5">
    <source>
        <dbReference type="ARBA" id="ARBA00022692"/>
    </source>
</evidence>
<evidence type="ECO:0000313" key="10">
    <source>
        <dbReference type="EMBL" id="ADM67901.1"/>
    </source>
</evidence>
<proteinExistence type="inferred from homology"/>
<feature type="transmembrane region" description="Helical" evidence="9">
    <location>
        <begin position="90"/>
        <end position="110"/>
    </location>
</feature>
<feature type="transmembrane region" description="Helical" evidence="9">
    <location>
        <begin position="54"/>
        <end position="78"/>
    </location>
</feature>
<organism evidence="10">
    <name type="scientific">Caligus clemensi</name>
    <name type="common">Sea louse</name>
    <dbReference type="NCBI Taxonomy" id="344056"/>
    <lineage>
        <taxon>Eukaryota</taxon>
        <taxon>Metazoa</taxon>
        <taxon>Ecdysozoa</taxon>
        <taxon>Arthropoda</taxon>
        <taxon>Crustacea</taxon>
        <taxon>Multicrustacea</taxon>
        <taxon>Hexanauplia</taxon>
        <taxon>Copepoda</taxon>
        <taxon>Siphonostomatoida</taxon>
        <taxon>Caligidae</taxon>
        <taxon>Caligus</taxon>
    </lineage>
</organism>
<dbReference type="Pfam" id="PF00507">
    <property type="entry name" value="Oxidored_q4"/>
    <property type="match status" value="1"/>
</dbReference>
<accession>E1B2Q4</accession>
<dbReference type="AlphaFoldDB" id="E1B2Q4"/>
<evidence type="ECO:0000256" key="9">
    <source>
        <dbReference type="RuleBase" id="RU003640"/>
    </source>
</evidence>
<comment type="catalytic activity">
    <reaction evidence="8 9">
        <text>a ubiquinone + NADH + 5 H(+)(in) = a ubiquinol + NAD(+) + 4 H(+)(out)</text>
        <dbReference type="Rhea" id="RHEA:29091"/>
        <dbReference type="Rhea" id="RHEA-COMP:9565"/>
        <dbReference type="Rhea" id="RHEA-COMP:9566"/>
        <dbReference type="ChEBI" id="CHEBI:15378"/>
        <dbReference type="ChEBI" id="CHEBI:16389"/>
        <dbReference type="ChEBI" id="CHEBI:17976"/>
        <dbReference type="ChEBI" id="CHEBI:57540"/>
        <dbReference type="ChEBI" id="CHEBI:57945"/>
        <dbReference type="EC" id="7.1.1.2"/>
    </reaction>
</comment>
<name>E1B2Q4_CALCM</name>
<evidence type="ECO:0000256" key="8">
    <source>
        <dbReference type="ARBA" id="ARBA00049551"/>
    </source>
</evidence>
<comment type="similarity">
    <text evidence="2 9">Belongs to the complex I subunit 3 family.</text>
</comment>
<evidence type="ECO:0000256" key="4">
    <source>
        <dbReference type="ARBA" id="ARBA00022448"/>
    </source>
</evidence>
<dbReference type="PANTHER" id="PTHR11058:SF9">
    <property type="entry name" value="NADH-UBIQUINONE OXIDOREDUCTASE CHAIN 3"/>
    <property type="match status" value="1"/>
</dbReference>
<keyword evidence="5 9" id="KW-0812">Transmembrane</keyword>
<geneLocation type="mitochondrion" evidence="10"/>
<comment type="function">
    <text evidence="9">Core subunit of the mitochondrial membrane respiratory chain NADH dehydrogenase (Complex I) which catalyzes electron transfer from NADH through the respiratory chain, using ubiquinone as an electron acceptor. Essential for the catalytic activity of complex I.</text>
</comment>
<dbReference type="EC" id="7.1.1.2" evidence="9"/>
<keyword evidence="6 9" id="KW-1133">Transmembrane helix</keyword>
<evidence type="ECO:0000256" key="3">
    <source>
        <dbReference type="ARBA" id="ARBA00021007"/>
    </source>
</evidence>
<keyword evidence="9" id="KW-0679">Respiratory chain</keyword>
<keyword evidence="9" id="KW-1278">Translocase</keyword>
<dbReference type="InterPro" id="IPR000440">
    <property type="entry name" value="NADH_UbQ/plastoQ_OxRdtase_su3"/>
</dbReference>
<evidence type="ECO:0000256" key="2">
    <source>
        <dbReference type="ARBA" id="ARBA00008472"/>
    </source>
</evidence>
<evidence type="ECO:0000256" key="7">
    <source>
        <dbReference type="ARBA" id="ARBA00023136"/>
    </source>
</evidence>
<dbReference type="GO" id="GO:0031966">
    <property type="term" value="C:mitochondrial membrane"/>
    <property type="evidence" value="ECO:0007669"/>
    <property type="project" value="UniProtKB-SubCell"/>
</dbReference>
<keyword evidence="4 9" id="KW-0813">Transport</keyword>
<dbReference type="GO" id="GO:0008137">
    <property type="term" value="F:NADH dehydrogenase (ubiquinone) activity"/>
    <property type="evidence" value="ECO:0007669"/>
    <property type="project" value="UniProtKB-UniRule"/>
</dbReference>
<evidence type="ECO:0000256" key="6">
    <source>
        <dbReference type="ARBA" id="ARBA00022989"/>
    </source>
</evidence>
<dbReference type="InterPro" id="IPR038430">
    <property type="entry name" value="NDAH_ubi_oxred_su3_sf"/>
</dbReference>